<proteinExistence type="inferred from homology"/>
<evidence type="ECO:0000256" key="5">
    <source>
        <dbReference type="ARBA" id="ARBA00022771"/>
    </source>
</evidence>
<dbReference type="SUPFAM" id="SSF57667">
    <property type="entry name" value="beta-beta-alpha zinc fingers"/>
    <property type="match status" value="3"/>
</dbReference>
<feature type="compositionally biased region" description="Polar residues" evidence="10">
    <location>
        <begin position="607"/>
        <end position="618"/>
    </location>
</feature>
<feature type="compositionally biased region" description="Low complexity" evidence="10">
    <location>
        <begin position="1"/>
        <end position="10"/>
    </location>
</feature>
<dbReference type="InterPro" id="IPR013087">
    <property type="entry name" value="Znf_C2H2_type"/>
</dbReference>
<feature type="compositionally biased region" description="Low complexity" evidence="10">
    <location>
        <begin position="105"/>
        <end position="121"/>
    </location>
</feature>
<evidence type="ECO:0000256" key="8">
    <source>
        <dbReference type="ARBA" id="ARBA00023242"/>
    </source>
</evidence>
<keyword evidence="4" id="KW-0677">Repeat</keyword>
<evidence type="ECO:0000259" key="11">
    <source>
        <dbReference type="PROSITE" id="PS50157"/>
    </source>
</evidence>
<evidence type="ECO:0000256" key="3">
    <source>
        <dbReference type="ARBA" id="ARBA00022723"/>
    </source>
</evidence>
<dbReference type="PANTHER" id="PTHR45718:SF4">
    <property type="entry name" value="TRANSCRIPTIONAL ACTIVATOR CUBITUS INTERRUPTUS"/>
    <property type="match status" value="1"/>
</dbReference>
<comment type="subcellular location">
    <subcellularLocation>
        <location evidence="1">Nucleus</location>
    </subcellularLocation>
</comment>
<evidence type="ECO:0000256" key="7">
    <source>
        <dbReference type="ARBA" id="ARBA00023125"/>
    </source>
</evidence>
<dbReference type="PROSITE" id="PS00028">
    <property type="entry name" value="ZINC_FINGER_C2H2_1"/>
    <property type="match status" value="4"/>
</dbReference>
<accession>A0AA35X2N4</accession>
<feature type="region of interest" description="Disordered" evidence="10">
    <location>
        <begin position="664"/>
        <end position="683"/>
    </location>
</feature>
<dbReference type="EMBL" id="CASHTH010002951">
    <property type="protein sequence ID" value="CAI8037616.1"/>
    <property type="molecule type" value="Genomic_DNA"/>
</dbReference>
<dbReference type="AlphaFoldDB" id="A0AA35X2N4"/>
<dbReference type="InterPro" id="IPR043359">
    <property type="entry name" value="GLI-like"/>
</dbReference>
<feature type="compositionally biased region" description="Low complexity" evidence="10">
    <location>
        <begin position="789"/>
        <end position="800"/>
    </location>
</feature>
<feature type="domain" description="C2H2-type" evidence="11">
    <location>
        <begin position="303"/>
        <end position="332"/>
    </location>
</feature>
<feature type="compositionally biased region" description="Polar residues" evidence="10">
    <location>
        <begin position="664"/>
        <end position="680"/>
    </location>
</feature>
<dbReference type="PANTHER" id="PTHR45718">
    <property type="entry name" value="TRANSCRIPTIONAL ACTIVATOR CUBITUS INTERRUPTUS"/>
    <property type="match status" value="1"/>
</dbReference>
<dbReference type="PROSITE" id="PS50157">
    <property type="entry name" value="ZINC_FINGER_C2H2_2"/>
    <property type="match status" value="4"/>
</dbReference>
<feature type="domain" description="C2H2-type" evidence="11">
    <location>
        <begin position="363"/>
        <end position="388"/>
    </location>
</feature>
<evidence type="ECO:0000256" key="1">
    <source>
        <dbReference type="ARBA" id="ARBA00004123"/>
    </source>
</evidence>
<feature type="region of interest" description="Disordered" evidence="10">
    <location>
        <begin position="789"/>
        <end position="810"/>
    </location>
</feature>
<keyword evidence="3" id="KW-0479">Metal-binding</keyword>
<dbReference type="SMART" id="SM00355">
    <property type="entry name" value="ZnF_C2H2"/>
    <property type="match status" value="5"/>
</dbReference>
<evidence type="ECO:0000256" key="6">
    <source>
        <dbReference type="ARBA" id="ARBA00022833"/>
    </source>
</evidence>
<dbReference type="GO" id="GO:0000978">
    <property type="term" value="F:RNA polymerase II cis-regulatory region sequence-specific DNA binding"/>
    <property type="evidence" value="ECO:0007669"/>
    <property type="project" value="TreeGrafter"/>
</dbReference>
<keyword evidence="5 9" id="KW-0863">Zinc-finger</keyword>
<dbReference type="Gene3D" id="3.30.160.60">
    <property type="entry name" value="Classic Zinc Finger"/>
    <property type="match status" value="4"/>
</dbReference>
<organism evidence="12 13">
    <name type="scientific">Geodia barretti</name>
    <name type="common">Barrett's horny sponge</name>
    <dbReference type="NCBI Taxonomy" id="519541"/>
    <lineage>
        <taxon>Eukaryota</taxon>
        <taxon>Metazoa</taxon>
        <taxon>Porifera</taxon>
        <taxon>Demospongiae</taxon>
        <taxon>Heteroscleromorpha</taxon>
        <taxon>Tetractinellida</taxon>
        <taxon>Astrophorina</taxon>
        <taxon>Geodiidae</taxon>
        <taxon>Geodia</taxon>
    </lineage>
</organism>
<dbReference type="GO" id="GO:0008270">
    <property type="term" value="F:zinc ion binding"/>
    <property type="evidence" value="ECO:0007669"/>
    <property type="project" value="UniProtKB-KW"/>
</dbReference>
<feature type="domain" description="C2H2-type" evidence="11">
    <location>
        <begin position="333"/>
        <end position="362"/>
    </location>
</feature>
<keyword evidence="8" id="KW-0539">Nucleus</keyword>
<feature type="compositionally biased region" description="Low complexity" evidence="10">
    <location>
        <begin position="138"/>
        <end position="174"/>
    </location>
</feature>
<dbReference type="Pfam" id="PF00096">
    <property type="entry name" value="zf-C2H2"/>
    <property type="match status" value="1"/>
</dbReference>
<evidence type="ECO:0000313" key="12">
    <source>
        <dbReference type="EMBL" id="CAI8037616.1"/>
    </source>
</evidence>
<dbReference type="GO" id="GO:0000981">
    <property type="term" value="F:DNA-binding transcription factor activity, RNA polymerase II-specific"/>
    <property type="evidence" value="ECO:0007669"/>
    <property type="project" value="TreeGrafter"/>
</dbReference>
<comment type="caution">
    <text evidence="12">The sequence shown here is derived from an EMBL/GenBank/DDBJ whole genome shotgun (WGS) entry which is preliminary data.</text>
</comment>
<feature type="domain" description="C2H2-type" evidence="11">
    <location>
        <begin position="275"/>
        <end position="302"/>
    </location>
</feature>
<dbReference type="InterPro" id="IPR056436">
    <property type="entry name" value="Znf-C2H2_ZIC1-5/GLI1-3-like"/>
</dbReference>
<feature type="compositionally biased region" description="Acidic residues" evidence="10">
    <location>
        <begin position="44"/>
        <end position="60"/>
    </location>
</feature>
<keyword evidence="7" id="KW-0238">DNA-binding</keyword>
<evidence type="ECO:0000256" key="2">
    <source>
        <dbReference type="ARBA" id="ARBA00010831"/>
    </source>
</evidence>
<comment type="similarity">
    <text evidence="2">Belongs to the GLI C2H2-type zinc-finger protein family.</text>
</comment>
<gene>
    <name evidence="12" type="ORF">GBAR_LOCUS21036</name>
</gene>
<feature type="region of interest" description="Disordered" evidence="10">
    <location>
        <begin position="389"/>
        <end position="425"/>
    </location>
</feature>
<dbReference type="FunFam" id="3.30.160.60:FF:000446">
    <property type="entry name" value="Zinc finger protein"/>
    <property type="match status" value="1"/>
</dbReference>
<sequence>NANNNCNAHNGIGVTPTTGRPHNTAAKTSVILNGTGRQGHLEPEVDMETEEEEEEEEDNSSLETTTPELASPSSVKAVRECGRSHHHVHHHRLQEPQTGTQFPMSGDLPSMDPSLPSPSLGFELAEHEGVSSPPSSPNSPTSASYGSSRPHPLPSHFTSSPSPPTLTTTSPTPSQVQLAPITHIRTTLTTTPPPPPFLLSCSSHTSSTTGSISGPSSCEHLGGVEEGDPQEMEGLGPYTCLWDDCNMEFPNLSYLVAHLDRGHTATMVTYRCLWHDCQRDRKPFDARYKLITHLRCHTGEKPYKCDVKGCSRSFSRLENLKLHVRTHTGEKPYACHYENCNKRFNNTSDRAKHMKTHITRKPYACKIPGCTKSYTDPSSMRKHVKFAHRIREGSSESSSSSGSTGGSIPWHRRSPRKPSSPSQLVAPSLLGADSLLHYSMPSLTKITSLPTTANRMSVIRQESVTGVPSVFPQPQFSYVIAQPSPTASTTLASPLLQTSPSSVVSGSGQPLLPLPILQVPATPATGAGLSGGGVATTPAPPAGFQPVMMQIEGTDQMVVVFVPSSSVSTFALGAAKPGESSREGEEDPVSPSRQQMASLYSRPSVLVSPSQTSQNRTPPGTMPTLLPAGIVPAATPTRSLDSSTSSVEYQVRMQVAHLQQQLQSTYPQGTASQTTTQPPSLANYPLVQLPSTPLVARMTAPSPLKAELAVPTMKQDPVPITVHMTPQTVASSSETPILIPRQGIVLNTVQSQLLPTSQVAQYMQPPGFMQLPQFSNVAPVNVTQTLAQSSSSSRLLTSASPQGSKSPMSIKPLTVIQPSQYVGYGGPATVVLRPGQVFSVMSSPSHVLLPPGTLSNITRS</sequence>
<dbReference type="InterPro" id="IPR036236">
    <property type="entry name" value="Znf_C2H2_sf"/>
</dbReference>
<feature type="non-terminal residue" evidence="12">
    <location>
        <position position="860"/>
    </location>
</feature>
<feature type="region of interest" description="Disordered" evidence="10">
    <location>
        <begin position="1"/>
        <end position="175"/>
    </location>
</feature>
<dbReference type="Proteomes" id="UP001174909">
    <property type="component" value="Unassembled WGS sequence"/>
</dbReference>
<evidence type="ECO:0000256" key="10">
    <source>
        <dbReference type="SAM" id="MobiDB-lite"/>
    </source>
</evidence>
<keyword evidence="6" id="KW-0862">Zinc</keyword>
<dbReference type="FunFam" id="3.30.160.60:FF:000125">
    <property type="entry name" value="Putative zinc finger protein 143"/>
    <property type="match status" value="1"/>
</dbReference>
<dbReference type="FunFam" id="3.30.160.60:FF:000019">
    <property type="entry name" value="GLI family zinc finger 3"/>
    <property type="match status" value="1"/>
</dbReference>
<reference evidence="12" key="1">
    <citation type="submission" date="2023-03" db="EMBL/GenBank/DDBJ databases">
        <authorList>
            <person name="Steffen K."/>
            <person name="Cardenas P."/>
        </authorList>
    </citation>
    <scope>NUCLEOTIDE SEQUENCE</scope>
</reference>
<keyword evidence="13" id="KW-1185">Reference proteome</keyword>
<dbReference type="Pfam" id="PF23561">
    <property type="entry name" value="zf-C2H2_15"/>
    <property type="match status" value="1"/>
</dbReference>
<name>A0AA35X2N4_GEOBA</name>
<dbReference type="GO" id="GO:0005634">
    <property type="term" value="C:nucleus"/>
    <property type="evidence" value="ECO:0007669"/>
    <property type="project" value="UniProtKB-SubCell"/>
</dbReference>
<protein>
    <submittedName>
        <fullName evidence="12">Zinc finger protein GLI3</fullName>
    </submittedName>
</protein>
<evidence type="ECO:0000256" key="4">
    <source>
        <dbReference type="ARBA" id="ARBA00022737"/>
    </source>
</evidence>
<evidence type="ECO:0000313" key="13">
    <source>
        <dbReference type="Proteomes" id="UP001174909"/>
    </source>
</evidence>
<feature type="region of interest" description="Disordered" evidence="10">
    <location>
        <begin position="573"/>
        <end position="623"/>
    </location>
</feature>
<feature type="compositionally biased region" description="Polar residues" evidence="10">
    <location>
        <begin position="61"/>
        <end position="74"/>
    </location>
</feature>
<evidence type="ECO:0000256" key="9">
    <source>
        <dbReference type="PROSITE-ProRule" id="PRU00042"/>
    </source>
</evidence>
<feature type="compositionally biased region" description="Polar residues" evidence="10">
    <location>
        <begin position="15"/>
        <end position="32"/>
    </location>
</feature>